<dbReference type="Proteomes" id="UP000688137">
    <property type="component" value="Unassembled WGS sequence"/>
</dbReference>
<evidence type="ECO:0000313" key="3">
    <source>
        <dbReference type="Proteomes" id="UP000688137"/>
    </source>
</evidence>
<keyword evidence="1" id="KW-1133">Transmembrane helix</keyword>
<keyword evidence="3" id="KW-1185">Reference proteome</keyword>
<gene>
    <name evidence="2" type="ORF">PPRIM_AZ9-3.1.T1090159</name>
</gene>
<keyword evidence="1" id="KW-0812">Transmembrane</keyword>
<accession>A0A8S1P9N3</accession>
<organism evidence="2 3">
    <name type="scientific">Paramecium primaurelia</name>
    <dbReference type="NCBI Taxonomy" id="5886"/>
    <lineage>
        <taxon>Eukaryota</taxon>
        <taxon>Sar</taxon>
        <taxon>Alveolata</taxon>
        <taxon>Ciliophora</taxon>
        <taxon>Intramacronucleata</taxon>
        <taxon>Oligohymenophorea</taxon>
        <taxon>Peniculida</taxon>
        <taxon>Parameciidae</taxon>
        <taxon>Paramecium</taxon>
    </lineage>
</organism>
<protein>
    <submittedName>
        <fullName evidence="2">Uncharacterized protein</fullName>
    </submittedName>
</protein>
<name>A0A8S1P9N3_PARPR</name>
<evidence type="ECO:0000313" key="2">
    <source>
        <dbReference type="EMBL" id="CAD8099448.1"/>
    </source>
</evidence>
<evidence type="ECO:0000256" key="1">
    <source>
        <dbReference type="SAM" id="Phobius"/>
    </source>
</evidence>
<sequence>MIWLDKNKNYLFLYPKRRRLDMMYICLLYYCNQMSILVIYSFFSVTQQFTNQFSIYL</sequence>
<dbReference type="EMBL" id="CAJJDM010000112">
    <property type="protein sequence ID" value="CAD8099448.1"/>
    <property type="molecule type" value="Genomic_DNA"/>
</dbReference>
<dbReference type="AlphaFoldDB" id="A0A8S1P9N3"/>
<feature type="transmembrane region" description="Helical" evidence="1">
    <location>
        <begin position="21"/>
        <end position="43"/>
    </location>
</feature>
<proteinExistence type="predicted"/>
<keyword evidence="1" id="KW-0472">Membrane</keyword>
<reference evidence="2" key="1">
    <citation type="submission" date="2021-01" db="EMBL/GenBank/DDBJ databases">
        <authorList>
            <consortium name="Genoscope - CEA"/>
            <person name="William W."/>
        </authorList>
    </citation>
    <scope>NUCLEOTIDE SEQUENCE</scope>
</reference>
<comment type="caution">
    <text evidence="2">The sequence shown here is derived from an EMBL/GenBank/DDBJ whole genome shotgun (WGS) entry which is preliminary data.</text>
</comment>